<accession>A0ABV5E8E1</accession>
<evidence type="ECO:0000256" key="1">
    <source>
        <dbReference type="SAM" id="MobiDB-lite"/>
    </source>
</evidence>
<gene>
    <name evidence="2" type="ORF">VSS16_10240</name>
</gene>
<proteinExistence type="predicted"/>
<protein>
    <recommendedName>
        <fullName evidence="4">DUF3396 domain-containing protein</fullName>
    </recommendedName>
</protein>
<feature type="region of interest" description="Disordered" evidence="1">
    <location>
        <begin position="281"/>
        <end position="314"/>
    </location>
</feature>
<sequence>MELTVHAEEPEALRDAAFGWLTDGIREYDKQADLRMMPEDVEVSVEGFSRAVDAVPWRSRGGPWGRVHVSPQGSFDVLYNPYTADALPWLERHLSEQPESASVRIGHVAESGAVEAPDTSFCVSFEEEVPGYVKLGFHVGVPALVAPFTTIAEHEGLLAAVRWACDRYNMVFGHVSYRRSGGATELEGQLRGRPSDPVLNMPYWRTLLRGYSWLMVIPDSIAEVLGGSEALRSTGAFASVAVLPNNAVLLQATPTFQQYDREAVKAVHRVVRDVLVQGELRDPPSVPGPPTDLVVVPTPGAGTGAGRWSSLRTE</sequence>
<comment type="caution">
    <text evidence="2">The sequence shown here is derived from an EMBL/GenBank/DDBJ whole genome shotgun (WGS) entry which is preliminary data.</text>
</comment>
<dbReference type="Proteomes" id="UP001585080">
    <property type="component" value="Unassembled WGS sequence"/>
</dbReference>
<name>A0ABV5E8E1_9ACTN</name>
<reference evidence="2 3" key="1">
    <citation type="submission" date="2024-01" db="EMBL/GenBank/DDBJ databases">
        <title>Genome mining of biosynthetic gene clusters to explore secondary metabolites of Streptomyces sp.</title>
        <authorList>
            <person name="Baig A."/>
            <person name="Ajitkumar Shintre N."/>
            <person name="Kumar H."/>
            <person name="Anbarasu A."/>
            <person name="Ramaiah S."/>
        </authorList>
    </citation>
    <scope>NUCLEOTIDE SEQUENCE [LARGE SCALE GENOMIC DNA]</scope>
    <source>
        <strain evidence="2 3">A57</strain>
    </source>
</reference>
<keyword evidence="3" id="KW-1185">Reference proteome</keyword>
<evidence type="ECO:0008006" key="4">
    <source>
        <dbReference type="Google" id="ProtNLM"/>
    </source>
</evidence>
<evidence type="ECO:0000313" key="3">
    <source>
        <dbReference type="Proteomes" id="UP001585080"/>
    </source>
</evidence>
<organism evidence="2 3">
    <name type="scientific">Streptomyces broussonetiae</name>
    <dbReference type="NCBI Taxonomy" id="2686304"/>
    <lineage>
        <taxon>Bacteria</taxon>
        <taxon>Bacillati</taxon>
        <taxon>Actinomycetota</taxon>
        <taxon>Actinomycetes</taxon>
        <taxon>Kitasatosporales</taxon>
        <taxon>Streptomycetaceae</taxon>
        <taxon>Streptomyces</taxon>
    </lineage>
</organism>
<evidence type="ECO:0000313" key="2">
    <source>
        <dbReference type="EMBL" id="MFB8773107.1"/>
    </source>
</evidence>
<dbReference type="EMBL" id="JAYMRP010000006">
    <property type="protein sequence ID" value="MFB8773107.1"/>
    <property type="molecule type" value="Genomic_DNA"/>
</dbReference>
<dbReference type="RefSeq" id="WP_376731971.1">
    <property type="nucleotide sequence ID" value="NZ_JAYMRP010000006.1"/>
</dbReference>